<organism evidence="1 2">
    <name type="scientific">Dickeya poaceiphila</name>
    <dbReference type="NCBI Taxonomy" id="568768"/>
    <lineage>
        <taxon>Bacteria</taxon>
        <taxon>Pseudomonadati</taxon>
        <taxon>Pseudomonadota</taxon>
        <taxon>Gammaproteobacteria</taxon>
        <taxon>Enterobacterales</taxon>
        <taxon>Pectobacteriaceae</taxon>
        <taxon>Dickeya</taxon>
    </lineage>
</organism>
<dbReference type="EMBL" id="CP042220">
    <property type="protein sequence ID" value="QDX30078.1"/>
    <property type="molecule type" value="Genomic_DNA"/>
</dbReference>
<dbReference type="RefSeq" id="WP_042870560.1">
    <property type="nucleotide sequence ID" value="NZ_CM001975.1"/>
</dbReference>
<protein>
    <submittedName>
        <fullName evidence="1">Uncharacterized protein</fullName>
    </submittedName>
</protein>
<accession>A0A5B8I885</accession>
<name>A0A5B8I885_9GAMM</name>
<proteinExistence type="predicted"/>
<keyword evidence="2" id="KW-1185">Reference proteome</keyword>
<evidence type="ECO:0000313" key="1">
    <source>
        <dbReference type="EMBL" id="QDX30078.1"/>
    </source>
</evidence>
<reference evidence="1 2" key="1">
    <citation type="journal article" date="2019" name="Environ. Microbiol.">
        <title>The phytopathogenic nature of Dickeya aquatica 174/2 and the dynamic early evolution of Dickeya pathogenicity.</title>
        <authorList>
            <person name="Duprey A."/>
            <person name="Taib N."/>
            <person name="Leonard S."/>
            <person name="Garin T."/>
            <person name="Flandrois J.P."/>
            <person name="Nasser W."/>
            <person name="Brochier-Armanet C."/>
            <person name="Reverchon S."/>
        </authorList>
    </citation>
    <scope>NUCLEOTIDE SEQUENCE [LARGE SCALE GENOMIC DNA]</scope>
    <source>
        <strain evidence="1 2">NCPPB 569</strain>
    </source>
</reference>
<sequence>MSKVVLPNQSSQQFDCTPALSDRIRRYVIWLIWGNHGAKFNLPTFSGTPPLFGPSGQLVIFMHKKPVWRVVTSFNGNGIVLF</sequence>
<evidence type="ECO:0000313" key="2">
    <source>
        <dbReference type="Proteomes" id="UP000320591"/>
    </source>
</evidence>
<dbReference type="Proteomes" id="UP000320591">
    <property type="component" value="Chromosome"/>
</dbReference>
<dbReference type="AlphaFoldDB" id="A0A5B8I885"/>
<gene>
    <name evidence="1" type="ORF">Dpoa569_0001935</name>
</gene>
<dbReference type="KEGG" id="dic:Dpoa569_0001935"/>